<comment type="caution">
    <text evidence="2">The sequence shown here is derived from an EMBL/GenBank/DDBJ whole genome shotgun (WGS) entry which is preliminary data.</text>
</comment>
<name>A0ABS8S5Z1_DATST</name>
<dbReference type="Proteomes" id="UP000823775">
    <property type="component" value="Unassembled WGS sequence"/>
</dbReference>
<feature type="region of interest" description="Disordered" evidence="1">
    <location>
        <begin position="52"/>
        <end position="73"/>
    </location>
</feature>
<accession>A0ABS8S5Z1</accession>
<sequence>WRKRRQYDLRVPTELVHMILKKEHNTFDTNNTKAWKTNGKLKGGKFPKEVCENNQKSGKSHNRYINQFKQKLQ</sequence>
<feature type="non-terminal residue" evidence="2">
    <location>
        <position position="1"/>
    </location>
</feature>
<protein>
    <submittedName>
        <fullName evidence="2">Uncharacterized protein</fullName>
    </submittedName>
</protein>
<evidence type="ECO:0000313" key="3">
    <source>
        <dbReference type="Proteomes" id="UP000823775"/>
    </source>
</evidence>
<evidence type="ECO:0000313" key="2">
    <source>
        <dbReference type="EMBL" id="MCD7453716.1"/>
    </source>
</evidence>
<reference evidence="2 3" key="1">
    <citation type="journal article" date="2021" name="BMC Genomics">
        <title>Datura genome reveals duplications of psychoactive alkaloid biosynthetic genes and high mutation rate following tissue culture.</title>
        <authorList>
            <person name="Rajewski A."/>
            <person name="Carter-House D."/>
            <person name="Stajich J."/>
            <person name="Litt A."/>
        </authorList>
    </citation>
    <scope>NUCLEOTIDE SEQUENCE [LARGE SCALE GENOMIC DNA]</scope>
    <source>
        <strain evidence="2">AR-01</strain>
    </source>
</reference>
<keyword evidence="3" id="KW-1185">Reference proteome</keyword>
<dbReference type="EMBL" id="JACEIK010000263">
    <property type="protein sequence ID" value="MCD7453716.1"/>
    <property type="molecule type" value="Genomic_DNA"/>
</dbReference>
<evidence type="ECO:0000256" key="1">
    <source>
        <dbReference type="SAM" id="MobiDB-lite"/>
    </source>
</evidence>
<proteinExistence type="predicted"/>
<organism evidence="2 3">
    <name type="scientific">Datura stramonium</name>
    <name type="common">Jimsonweed</name>
    <name type="synonym">Common thornapple</name>
    <dbReference type="NCBI Taxonomy" id="4076"/>
    <lineage>
        <taxon>Eukaryota</taxon>
        <taxon>Viridiplantae</taxon>
        <taxon>Streptophyta</taxon>
        <taxon>Embryophyta</taxon>
        <taxon>Tracheophyta</taxon>
        <taxon>Spermatophyta</taxon>
        <taxon>Magnoliopsida</taxon>
        <taxon>eudicotyledons</taxon>
        <taxon>Gunneridae</taxon>
        <taxon>Pentapetalae</taxon>
        <taxon>asterids</taxon>
        <taxon>lamiids</taxon>
        <taxon>Solanales</taxon>
        <taxon>Solanaceae</taxon>
        <taxon>Solanoideae</taxon>
        <taxon>Datureae</taxon>
        <taxon>Datura</taxon>
    </lineage>
</organism>
<feature type="non-terminal residue" evidence="2">
    <location>
        <position position="73"/>
    </location>
</feature>
<gene>
    <name evidence="2" type="ORF">HAX54_021907</name>
</gene>